<reference evidence="8" key="1">
    <citation type="journal article" date="2021" name="Syst. Appl. Microbiol.">
        <title>Roseomonas hellenica sp. nov., isolated from roots of wild-growing Alkanna tinctoria.</title>
        <authorList>
            <person name="Rat A."/>
            <person name="Naranjo H.D."/>
            <person name="Lebbe L."/>
            <person name="Cnockaert M."/>
            <person name="Krigas N."/>
            <person name="Grigoriadou K."/>
            <person name="Maloupa E."/>
            <person name="Willems A."/>
        </authorList>
    </citation>
    <scope>NUCLEOTIDE SEQUENCE [LARGE SCALE GENOMIC DNA]</scope>
    <source>
        <strain evidence="8">LMG 31523</strain>
    </source>
</reference>
<dbReference type="CDD" id="cd06171">
    <property type="entry name" value="Sigma70_r4"/>
    <property type="match status" value="1"/>
</dbReference>
<dbReference type="Gene3D" id="1.10.10.10">
    <property type="entry name" value="Winged helix-like DNA-binding domain superfamily/Winged helix DNA-binding domain"/>
    <property type="match status" value="1"/>
</dbReference>
<dbReference type="InterPro" id="IPR013324">
    <property type="entry name" value="RNA_pol_sigma_r3/r4-like"/>
</dbReference>
<evidence type="ECO:0000256" key="2">
    <source>
        <dbReference type="ARBA" id="ARBA00023015"/>
    </source>
</evidence>
<dbReference type="Pfam" id="PF04542">
    <property type="entry name" value="Sigma70_r2"/>
    <property type="match status" value="1"/>
</dbReference>
<dbReference type="RefSeq" id="WP_211852975.1">
    <property type="nucleotide sequence ID" value="NZ_JAAGBB010000014.1"/>
</dbReference>
<keyword evidence="2" id="KW-0805">Transcription regulation</keyword>
<evidence type="ECO:0000256" key="3">
    <source>
        <dbReference type="ARBA" id="ARBA00023082"/>
    </source>
</evidence>
<name>A0ABS5EYC8_9PROT</name>
<feature type="domain" description="RNA polymerase sigma-70 region 2" evidence="5">
    <location>
        <begin position="16"/>
        <end position="79"/>
    </location>
</feature>
<dbReference type="Proteomes" id="UP001196870">
    <property type="component" value="Unassembled WGS sequence"/>
</dbReference>
<feature type="domain" description="RNA polymerase sigma factor 70 region 4 type 2" evidence="6">
    <location>
        <begin position="117"/>
        <end position="167"/>
    </location>
</feature>
<dbReference type="PANTHER" id="PTHR43133">
    <property type="entry name" value="RNA POLYMERASE ECF-TYPE SIGMA FACTO"/>
    <property type="match status" value="1"/>
</dbReference>
<dbReference type="InterPro" id="IPR036388">
    <property type="entry name" value="WH-like_DNA-bd_sf"/>
</dbReference>
<dbReference type="InterPro" id="IPR007627">
    <property type="entry name" value="RNA_pol_sigma70_r2"/>
</dbReference>
<keyword evidence="4" id="KW-0804">Transcription</keyword>
<dbReference type="PANTHER" id="PTHR43133:SF25">
    <property type="entry name" value="RNA POLYMERASE SIGMA FACTOR RFAY-RELATED"/>
    <property type="match status" value="1"/>
</dbReference>
<comment type="similarity">
    <text evidence="1">Belongs to the sigma-70 factor family. ECF subfamily.</text>
</comment>
<proteinExistence type="inferred from homology"/>
<evidence type="ECO:0000259" key="6">
    <source>
        <dbReference type="Pfam" id="PF08281"/>
    </source>
</evidence>
<dbReference type="InterPro" id="IPR013325">
    <property type="entry name" value="RNA_pol_sigma_r2"/>
</dbReference>
<protein>
    <submittedName>
        <fullName evidence="7">Sigma-70 family RNA polymerase sigma factor</fullName>
    </submittedName>
</protein>
<evidence type="ECO:0000259" key="5">
    <source>
        <dbReference type="Pfam" id="PF04542"/>
    </source>
</evidence>
<dbReference type="Pfam" id="PF08281">
    <property type="entry name" value="Sigma70_r4_2"/>
    <property type="match status" value="1"/>
</dbReference>
<evidence type="ECO:0000313" key="7">
    <source>
        <dbReference type="EMBL" id="MBR0665305.1"/>
    </source>
</evidence>
<dbReference type="InterPro" id="IPR013249">
    <property type="entry name" value="RNA_pol_sigma70_r4_t2"/>
</dbReference>
<evidence type="ECO:0000313" key="8">
    <source>
        <dbReference type="Proteomes" id="UP001196870"/>
    </source>
</evidence>
<dbReference type="InterPro" id="IPR014284">
    <property type="entry name" value="RNA_pol_sigma-70_dom"/>
</dbReference>
<dbReference type="InterPro" id="IPR039425">
    <property type="entry name" value="RNA_pol_sigma-70-like"/>
</dbReference>
<gene>
    <name evidence="7" type="ORF">GXW71_13155</name>
</gene>
<dbReference type="SUPFAM" id="SSF88659">
    <property type="entry name" value="Sigma3 and sigma4 domains of RNA polymerase sigma factors"/>
    <property type="match status" value="1"/>
</dbReference>
<dbReference type="EMBL" id="JAAGBB010000014">
    <property type="protein sequence ID" value="MBR0665305.1"/>
    <property type="molecule type" value="Genomic_DNA"/>
</dbReference>
<evidence type="ECO:0000256" key="1">
    <source>
        <dbReference type="ARBA" id="ARBA00010641"/>
    </source>
</evidence>
<comment type="caution">
    <text evidence="7">The sequence shown here is derived from an EMBL/GenBank/DDBJ whole genome shotgun (WGS) entry which is preliminary data.</text>
</comment>
<evidence type="ECO:0000256" key="4">
    <source>
        <dbReference type="ARBA" id="ARBA00023163"/>
    </source>
</evidence>
<keyword evidence="8" id="KW-1185">Reference proteome</keyword>
<sequence length="182" mass="19711">MAQDGGRAAEGRWTRLFAPHLDAAFRLARWLTGSRAEAEDVVQEACLRAWRATGPEPASPRAWLLAITRNAAWTRLSRTGAGNVVSLEEAARELDRAAAALPGAEALVAARERSAVLRQALAALPAPLREAVVLRDIEDLSYREIAAVLDLPIGTVMSRLARGRRRLRDMLAKEAADARDAG</sequence>
<dbReference type="NCBIfam" id="TIGR02937">
    <property type="entry name" value="sigma70-ECF"/>
    <property type="match status" value="1"/>
</dbReference>
<dbReference type="SUPFAM" id="SSF88946">
    <property type="entry name" value="Sigma2 domain of RNA polymerase sigma factors"/>
    <property type="match status" value="1"/>
</dbReference>
<keyword evidence="3" id="KW-0731">Sigma factor</keyword>
<dbReference type="Gene3D" id="1.10.1740.10">
    <property type="match status" value="1"/>
</dbReference>
<accession>A0ABS5EYC8</accession>
<organism evidence="7 8">
    <name type="scientific">Plastoroseomonas hellenica</name>
    <dbReference type="NCBI Taxonomy" id="2687306"/>
    <lineage>
        <taxon>Bacteria</taxon>
        <taxon>Pseudomonadati</taxon>
        <taxon>Pseudomonadota</taxon>
        <taxon>Alphaproteobacteria</taxon>
        <taxon>Acetobacterales</taxon>
        <taxon>Acetobacteraceae</taxon>
        <taxon>Plastoroseomonas</taxon>
    </lineage>
</organism>